<name>A0A369NEL0_EGGLN</name>
<dbReference type="Gene3D" id="3.40.50.2000">
    <property type="entry name" value="Glycogen Phosphorylase B"/>
    <property type="match status" value="1"/>
</dbReference>
<proteinExistence type="predicted"/>
<reference evidence="3 4" key="1">
    <citation type="journal article" date="2018" name="Elife">
        <title>Discovery and characterization of a prevalent human gut bacterial enzyme sufficient for the inactivation of a family of plant toxins.</title>
        <authorList>
            <person name="Koppel N."/>
            <person name="Bisanz J.E."/>
            <person name="Pandelia M.E."/>
            <person name="Turnbaugh P.J."/>
            <person name="Balskus E.P."/>
        </authorList>
    </citation>
    <scope>NUCLEOTIDE SEQUENCE [LARGE SCALE GENOMIC DNA]</scope>
    <source>
        <strain evidence="2 4">16A</strain>
        <strain evidence="1 3">FAA1-1-60AUCSF</strain>
    </source>
</reference>
<dbReference type="Gene3D" id="3.40.50.11190">
    <property type="match status" value="1"/>
</dbReference>
<dbReference type="EMBL" id="PPUQ01000013">
    <property type="protein sequence ID" value="RDC37304.1"/>
    <property type="molecule type" value="Genomic_DNA"/>
</dbReference>
<dbReference type="Proteomes" id="UP000253857">
    <property type="component" value="Unassembled WGS sequence"/>
</dbReference>
<evidence type="ECO:0000313" key="2">
    <source>
        <dbReference type="EMBL" id="RDC37304.1"/>
    </source>
</evidence>
<accession>A0A369NEL0</accession>
<dbReference type="EMBL" id="PPTY01000029">
    <property type="protein sequence ID" value="RDB82842.1"/>
    <property type="molecule type" value="Genomic_DNA"/>
</dbReference>
<sequence>MKAKLASCPTIAIRADGSRSVGMGHVMRTLSIAEALRVAGAHVLYVCADKQPKEIIESRGFEVLVLETDPANLMGEFQRLSLVLRDIDAQFVFVDSFDATDSYFESVRALCPVGSFAFGRKFTRGLDLVVSYLPSSDEQWLKDRFGRDGIALLFGARYVPARREFLDMNKRSFANYVKSVLIVAGGSDQLGMCARILEKLQGDSFWSAIEKHVVVGPTSGCRNKVLSLAEDDASVFVHESVRDMASLMSECDIAITACGHSVYELALCRVPMVAYATSADQAENGFVPGIMEFIGDIRSDLDAGTDKICASAHSLVVDASRRAAQISAASTLGVDGRGAERIAKQILDIAQRGPK</sequence>
<protein>
    <recommendedName>
        <fullName evidence="5">UDP-2,4-diacetamido-2,4, 6-trideoxy-beta-L-altropyranose hydrolase</fullName>
    </recommendedName>
</protein>
<dbReference type="SUPFAM" id="SSF53756">
    <property type="entry name" value="UDP-Glycosyltransferase/glycogen phosphorylase"/>
    <property type="match status" value="1"/>
</dbReference>
<organism evidence="1 3">
    <name type="scientific">Eggerthella lenta</name>
    <name type="common">Eubacterium lentum</name>
    <dbReference type="NCBI Taxonomy" id="84112"/>
    <lineage>
        <taxon>Bacteria</taxon>
        <taxon>Bacillati</taxon>
        <taxon>Actinomycetota</taxon>
        <taxon>Coriobacteriia</taxon>
        <taxon>Eggerthellales</taxon>
        <taxon>Eggerthellaceae</taxon>
        <taxon>Eggerthella</taxon>
    </lineage>
</organism>
<evidence type="ECO:0000313" key="1">
    <source>
        <dbReference type="EMBL" id="RDB82842.1"/>
    </source>
</evidence>
<dbReference type="PANTHER" id="PTHR21015">
    <property type="entry name" value="UDP-N-ACETYLGLUCOSAMINE--N-ACETYLMURAMYL-(PENTAPEPTIDE) PYROPHOSPHORYL-UNDECAPRENOL N-ACETYLGLUCOSAMINE TRANSFERASE 1"/>
    <property type="match status" value="1"/>
</dbReference>
<dbReference type="PANTHER" id="PTHR21015:SF22">
    <property type="entry name" value="GLYCOSYLTRANSFERASE"/>
    <property type="match status" value="1"/>
</dbReference>
<dbReference type="GO" id="GO:0016757">
    <property type="term" value="F:glycosyltransferase activity"/>
    <property type="evidence" value="ECO:0007669"/>
    <property type="project" value="TreeGrafter"/>
</dbReference>
<evidence type="ECO:0000313" key="3">
    <source>
        <dbReference type="Proteomes" id="UP000253857"/>
    </source>
</evidence>
<comment type="caution">
    <text evidence="1">The sequence shown here is derived from an EMBL/GenBank/DDBJ whole genome shotgun (WGS) entry which is preliminary data.</text>
</comment>
<gene>
    <name evidence="2" type="ORF">C1853_10070</name>
    <name evidence="1" type="ORF">C1871_12805</name>
</gene>
<evidence type="ECO:0008006" key="5">
    <source>
        <dbReference type="Google" id="ProtNLM"/>
    </source>
</evidence>
<dbReference type="Proteomes" id="UP000253915">
    <property type="component" value="Unassembled WGS sequence"/>
</dbReference>
<dbReference type="AlphaFoldDB" id="A0A369NEL0"/>
<evidence type="ECO:0000313" key="4">
    <source>
        <dbReference type="Proteomes" id="UP000253915"/>
    </source>
</evidence>